<dbReference type="PATRIC" id="fig|1315283.4.peg.2278"/>
<proteinExistence type="predicted"/>
<dbReference type="OrthoDB" id="6314315at2"/>
<dbReference type="Proteomes" id="UP000065261">
    <property type="component" value="Chromosome I"/>
</dbReference>
<dbReference type="Pfam" id="PF10945">
    <property type="entry name" value="CBP_BcsR"/>
    <property type="match status" value="1"/>
</dbReference>
<dbReference type="GeneID" id="300942438"/>
<protein>
    <submittedName>
        <fullName evidence="1">Uncharacterized protein</fullName>
    </submittedName>
</protein>
<accession>A0A0U2WZ82</accession>
<dbReference type="EMBL" id="CP011034">
    <property type="protein sequence ID" value="ALS33688.1"/>
    <property type="molecule type" value="Genomic_DNA"/>
</dbReference>
<gene>
    <name evidence="1" type="ORF">PTRA_a2615</name>
</gene>
<dbReference type="KEGG" id="ptn:PTRA_a2615"/>
<sequence>MRSLAFKESKTLTSNDIKNLSHRFGGQSDDYVEIVNQQQNIKTINKYPLLKEIDSAVNATK</sequence>
<organism evidence="1">
    <name type="scientific">Pseudoalteromonas translucida KMM 520</name>
    <dbReference type="NCBI Taxonomy" id="1315283"/>
    <lineage>
        <taxon>Bacteria</taxon>
        <taxon>Pseudomonadati</taxon>
        <taxon>Pseudomonadota</taxon>
        <taxon>Gammaproteobacteria</taxon>
        <taxon>Alteromonadales</taxon>
        <taxon>Pseudoalteromonadaceae</taxon>
        <taxon>Pseudoalteromonas</taxon>
    </lineage>
</organism>
<dbReference type="InterPro" id="IPR024487">
    <property type="entry name" value="CBP_BcsR"/>
</dbReference>
<name>A0A0U2WZ82_9GAMM</name>
<evidence type="ECO:0000313" key="2">
    <source>
        <dbReference type="Proteomes" id="UP000065261"/>
    </source>
</evidence>
<dbReference type="RefSeq" id="WP_011328817.1">
    <property type="nucleotide sequence ID" value="NZ_CP011034.1"/>
</dbReference>
<reference evidence="1 2" key="1">
    <citation type="submission" date="2015-03" db="EMBL/GenBank/DDBJ databases">
        <authorList>
            <person name="Murphy D."/>
        </authorList>
    </citation>
    <scope>NUCLEOTIDE SEQUENCE [LARGE SCALE GENOMIC DNA]</scope>
    <source>
        <strain evidence="1 2">KMM 520</strain>
    </source>
</reference>
<dbReference type="AlphaFoldDB" id="A0A0U2WZ82"/>
<evidence type="ECO:0000313" key="1">
    <source>
        <dbReference type="EMBL" id="ALS33688.1"/>
    </source>
</evidence>